<dbReference type="AlphaFoldDB" id="A0A917KZ22"/>
<protein>
    <submittedName>
        <fullName evidence="1">Uncharacterized protein</fullName>
    </submittedName>
</protein>
<reference evidence="1" key="1">
    <citation type="journal article" date="2014" name="Int. J. Syst. Evol. Microbiol.">
        <title>Complete genome sequence of Corynebacterium casei LMG S-19264T (=DSM 44701T), isolated from a smear-ripened cheese.</title>
        <authorList>
            <consortium name="US DOE Joint Genome Institute (JGI-PGF)"/>
            <person name="Walter F."/>
            <person name="Albersmeier A."/>
            <person name="Kalinowski J."/>
            <person name="Ruckert C."/>
        </authorList>
    </citation>
    <scope>NUCLEOTIDE SEQUENCE</scope>
    <source>
        <strain evidence="1">CGMCC 4.7272</strain>
    </source>
</reference>
<comment type="caution">
    <text evidence="1">The sequence shown here is derived from an EMBL/GenBank/DDBJ whole genome shotgun (WGS) entry which is preliminary data.</text>
</comment>
<dbReference type="Proteomes" id="UP000625682">
    <property type="component" value="Unassembled WGS sequence"/>
</dbReference>
<evidence type="ECO:0000313" key="1">
    <source>
        <dbReference type="EMBL" id="GGJ32983.1"/>
    </source>
</evidence>
<gene>
    <name evidence="1" type="ORF">GCM10012282_31970</name>
</gene>
<proteinExistence type="predicted"/>
<sequence length="150" mass="17094">MFFRRAREDRALREAQRAGYALLLQLQATQAWRDFPEPTSPAPAPAVEGSAVRDLLPPQLRVPSRQEVAGLMMRWEQPLVVDGEIRTCPGCGAYRDWIVFCMRDDSIWLRCRAGHETKEPGLDAASYNRNSGPVNRFHRTLEEGLRHLGH</sequence>
<reference evidence="1" key="2">
    <citation type="submission" date="2020-09" db="EMBL/GenBank/DDBJ databases">
        <authorList>
            <person name="Sun Q."/>
            <person name="Zhou Y."/>
        </authorList>
    </citation>
    <scope>NUCLEOTIDE SEQUENCE</scope>
    <source>
        <strain evidence="1">CGMCC 4.7272</strain>
    </source>
</reference>
<keyword evidence="2" id="KW-1185">Reference proteome</keyword>
<name>A0A917KZ22_9ACTN</name>
<accession>A0A917KZ22</accession>
<evidence type="ECO:0000313" key="2">
    <source>
        <dbReference type="Proteomes" id="UP000625682"/>
    </source>
</evidence>
<organism evidence="1 2">
    <name type="scientific">Streptomyces lacrimifluminis</name>
    <dbReference type="NCBI Taxonomy" id="1500077"/>
    <lineage>
        <taxon>Bacteria</taxon>
        <taxon>Bacillati</taxon>
        <taxon>Actinomycetota</taxon>
        <taxon>Actinomycetes</taxon>
        <taxon>Kitasatosporales</taxon>
        <taxon>Streptomycetaceae</taxon>
        <taxon>Streptomyces</taxon>
    </lineage>
</organism>
<dbReference type="EMBL" id="BMMU01000009">
    <property type="protein sequence ID" value="GGJ32983.1"/>
    <property type="molecule type" value="Genomic_DNA"/>
</dbReference>